<dbReference type="RefSeq" id="WP_183623218.1">
    <property type="nucleotide sequence ID" value="NZ_JACHWJ010000001.1"/>
</dbReference>
<comment type="caution">
    <text evidence="1">The sequence shown here is derived from an EMBL/GenBank/DDBJ whole genome shotgun (WGS) entry which is preliminary data.</text>
</comment>
<keyword evidence="2" id="KW-1185">Reference proteome</keyword>
<proteinExistence type="predicted"/>
<gene>
    <name evidence="1" type="ORF">FHX72_000902</name>
</gene>
<dbReference type="Proteomes" id="UP000545286">
    <property type="component" value="Unassembled WGS sequence"/>
</dbReference>
<protein>
    <submittedName>
        <fullName evidence="1">Uncharacterized protein</fullName>
    </submittedName>
</protein>
<reference evidence="1 2" key="1">
    <citation type="submission" date="2020-08" db="EMBL/GenBank/DDBJ databases">
        <title>Sequencing the genomes of 1000 actinobacteria strains.</title>
        <authorList>
            <person name="Klenk H.-P."/>
        </authorList>
    </citation>
    <scope>NUCLEOTIDE SEQUENCE [LARGE SCALE GENOMIC DNA]</scope>
    <source>
        <strain evidence="1 2">DSM 20419</strain>
    </source>
</reference>
<evidence type="ECO:0000313" key="2">
    <source>
        <dbReference type="Proteomes" id="UP000545286"/>
    </source>
</evidence>
<name>A0A7W4ULR8_9MICO</name>
<dbReference type="AlphaFoldDB" id="A0A7W4ULR8"/>
<sequence length="131" mass="14371">MSVRGLLSRGRKHAARLRTETGTLAREGEKVWNEATGLYEEALVTVYTGSARVKAPTAEADARDSQGRLVVITDPVLHLPPSVLDVRPGDEFTVETSVYDGSLVGRKFRINEPYGGSQITARKFRTTEVIV</sequence>
<dbReference type="EMBL" id="JACHWJ010000001">
    <property type="protein sequence ID" value="MBB2956790.1"/>
    <property type="molecule type" value="Genomic_DNA"/>
</dbReference>
<dbReference type="InterPro" id="IPR046075">
    <property type="entry name" value="DUF6093"/>
</dbReference>
<dbReference type="Pfam" id="PF19586">
    <property type="entry name" value="DUF6093"/>
    <property type="match status" value="1"/>
</dbReference>
<accession>A0A7W4ULR8</accession>
<evidence type="ECO:0000313" key="1">
    <source>
        <dbReference type="EMBL" id="MBB2956790.1"/>
    </source>
</evidence>
<organism evidence="1 2">
    <name type="scientific">Pseudoclavibacter helvolus</name>
    <dbReference type="NCBI Taxonomy" id="255205"/>
    <lineage>
        <taxon>Bacteria</taxon>
        <taxon>Bacillati</taxon>
        <taxon>Actinomycetota</taxon>
        <taxon>Actinomycetes</taxon>
        <taxon>Micrococcales</taxon>
        <taxon>Microbacteriaceae</taxon>
        <taxon>Pseudoclavibacter</taxon>
    </lineage>
</organism>